<sequence length="81" mass="8923">MSNDSRDRLHQLANFSFQHTTHVVGSNPKELASRALLEATRFFGDDAEVYVVSAESEADPEHDGRYKATVVFRQVADGGIG</sequence>
<protein>
    <submittedName>
        <fullName evidence="1">Uncharacterized protein</fullName>
    </submittedName>
</protein>
<dbReference type="Proteomes" id="UP001500630">
    <property type="component" value="Unassembled WGS sequence"/>
</dbReference>
<keyword evidence="2" id="KW-1185">Reference proteome</keyword>
<organism evidence="1 2">
    <name type="scientific">Nonomuraea rosea</name>
    <dbReference type="NCBI Taxonomy" id="638574"/>
    <lineage>
        <taxon>Bacteria</taxon>
        <taxon>Bacillati</taxon>
        <taxon>Actinomycetota</taxon>
        <taxon>Actinomycetes</taxon>
        <taxon>Streptosporangiales</taxon>
        <taxon>Streptosporangiaceae</taxon>
        <taxon>Nonomuraea</taxon>
    </lineage>
</organism>
<name>A0ABP6WBT8_9ACTN</name>
<proteinExistence type="predicted"/>
<comment type="caution">
    <text evidence="1">The sequence shown here is derived from an EMBL/GenBank/DDBJ whole genome shotgun (WGS) entry which is preliminary data.</text>
</comment>
<dbReference type="RefSeq" id="WP_345562406.1">
    <property type="nucleotide sequence ID" value="NZ_BAABDQ010000005.1"/>
</dbReference>
<evidence type="ECO:0000313" key="2">
    <source>
        <dbReference type="Proteomes" id="UP001500630"/>
    </source>
</evidence>
<reference evidence="2" key="1">
    <citation type="journal article" date="2019" name="Int. J. Syst. Evol. Microbiol.">
        <title>The Global Catalogue of Microorganisms (GCM) 10K type strain sequencing project: providing services to taxonomists for standard genome sequencing and annotation.</title>
        <authorList>
            <consortium name="The Broad Institute Genomics Platform"/>
            <consortium name="The Broad Institute Genome Sequencing Center for Infectious Disease"/>
            <person name="Wu L."/>
            <person name="Ma J."/>
        </authorList>
    </citation>
    <scope>NUCLEOTIDE SEQUENCE [LARGE SCALE GENOMIC DNA]</scope>
    <source>
        <strain evidence="2">JCM 17326</strain>
    </source>
</reference>
<evidence type="ECO:0000313" key="1">
    <source>
        <dbReference type="EMBL" id="GAA3549160.1"/>
    </source>
</evidence>
<gene>
    <name evidence="1" type="ORF">GCM10022419_031880</name>
</gene>
<accession>A0ABP6WBT8</accession>
<dbReference type="EMBL" id="BAABDQ010000005">
    <property type="protein sequence ID" value="GAA3549160.1"/>
    <property type="molecule type" value="Genomic_DNA"/>
</dbReference>